<feature type="region of interest" description="Disordered" evidence="1">
    <location>
        <begin position="72"/>
        <end position="94"/>
    </location>
</feature>
<dbReference type="EMBL" id="BGPR01004107">
    <property type="protein sequence ID" value="GBM95989.1"/>
    <property type="molecule type" value="Genomic_DNA"/>
</dbReference>
<keyword evidence="3" id="KW-1185">Reference proteome</keyword>
<gene>
    <name evidence="2" type="ORF">AVEN_38828_1</name>
</gene>
<comment type="caution">
    <text evidence="2">The sequence shown here is derived from an EMBL/GenBank/DDBJ whole genome shotgun (WGS) entry which is preliminary data.</text>
</comment>
<evidence type="ECO:0000313" key="2">
    <source>
        <dbReference type="EMBL" id="GBM95989.1"/>
    </source>
</evidence>
<evidence type="ECO:0000313" key="3">
    <source>
        <dbReference type="Proteomes" id="UP000499080"/>
    </source>
</evidence>
<protein>
    <submittedName>
        <fullName evidence="2">Uncharacterized protein</fullName>
    </submittedName>
</protein>
<name>A0A4Y2K2B2_ARAVE</name>
<organism evidence="2 3">
    <name type="scientific">Araneus ventricosus</name>
    <name type="common">Orbweaver spider</name>
    <name type="synonym">Epeira ventricosa</name>
    <dbReference type="NCBI Taxonomy" id="182803"/>
    <lineage>
        <taxon>Eukaryota</taxon>
        <taxon>Metazoa</taxon>
        <taxon>Ecdysozoa</taxon>
        <taxon>Arthropoda</taxon>
        <taxon>Chelicerata</taxon>
        <taxon>Arachnida</taxon>
        <taxon>Araneae</taxon>
        <taxon>Araneomorphae</taxon>
        <taxon>Entelegynae</taxon>
        <taxon>Araneoidea</taxon>
        <taxon>Araneidae</taxon>
        <taxon>Araneus</taxon>
    </lineage>
</organism>
<evidence type="ECO:0000256" key="1">
    <source>
        <dbReference type="SAM" id="MobiDB-lite"/>
    </source>
</evidence>
<sequence>MFKLLRQHNAHLDLFAEHHVSHGVAKGGRRWYVVRKCVVQPVNVFEGSHKPAAEVSPARKSTLSQDQVNVGGHFGNHRIPSFTPHLSGQVPLHH</sequence>
<reference evidence="2 3" key="1">
    <citation type="journal article" date="2019" name="Sci. Rep.">
        <title>Orb-weaving spider Araneus ventricosus genome elucidates the spidroin gene catalogue.</title>
        <authorList>
            <person name="Kono N."/>
            <person name="Nakamura H."/>
            <person name="Ohtoshi R."/>
            <person name="Moran D.A.P."/>
            <person name="Shinohara A."/>
            <person name="Yoshida Y."/>
            <person name="Fujiwara M."/>
            <person name="Mori M."/>
            <person name="Tomita M."/>
            <person name="Arakawa K."/>
        </authorList>
    </citation>
    <scope>NUCLEOTIDE SEQUENCE [LARGE SCALE GENOMIC DNA]</scope>
</reference>
<accession>A0A4Y2K2B2</accession>
<dbReference type="AlphaFoldDB" id="A0A4Y2K2B2"/>
<proteinExistence type="predicted"/>
<dbReference type="Proteomes" id="UP000499080">
    <property type="component" value="Unassembled WGS sequence"/>
</dbReference>